<keyword evidence="8" id="KW-0175">Coiled coil</keyword>
<dbReference type="PANTHER" id="PTHR45806:SF1">
    <property type="entry name" value="SYNAPTOBREVIN HOMOLOG YKT6"/>
    <property type="match status" value="1"/>
</dbReference>
<sequence>MRVYAVCLVSTLPPYESQGSILSWSQKFPKKFILHKKTLAETCWFLSKTLSLFCQPGTKTSTIQEEMQICVHHREDHLSCVVFTNVDYPKRVAFALAFQAMEQFSTVFRDRWREQARKDALYEFPQLQRLLNDYQNPSNHDSIARAIENSDAAIEVITGTLNRILIRGETIGEIAMKSEELSAKSKIFYNESKKAKRCCIIF</sequence>
<feature type="domain" description="V-SNARE coiled-coil homology" evidence="10">
    <location>
        <begin position="142"/>
        <end position="202"/>
    </location>
</feature>
<gene>
    <name evidence="11" type="ORF">BSTOLATCC_MIC28797</name>
</gene>
<proteinExistence type="inferred from homology"/>
<dbReference type="InterPro" id="IPR011012">
    <property type="entry name" value="Longin-like_dom_sf"/>
</dbReference>
<name>A0AAU9J2V9_9CILI</name>
<dbReference type="PROSITE" id="PS50892">
    <property type="entry name" value="V_SNARE"/>
    <property type="match status" value="1"/>
</dbReference>
<keyword evidence="6" id="KW-0636">Prenylation</keyword>
<dbReference type="GO" id="GO:0006888">
    <property type="term" value="P:endoplasmic reticulum to Golgi vesicle-mediated transport"/>
    <property type="evidence" value="ECO:0007669"/>
    <property type="project" value="TreeGrafter"/>
</dbReference>
<keyword evidence="2" id="KW-0488">Methylation</keyword>
<feature type="domain" description="Longin" evidence="9">
    <location>
        <begin position="45"/>
        <end position="128"/>
    </location>
</feature>
<dbReference type="CDD" id="cd14824">
    <property type="entry name" value="Longin"/>
    <property type="match status" value="1"/>
</dbReference>
<evidence type="ECO:0000256" key="2">
    <source>
        <dbReference type="ARBA" id="ARBA00022481"/>
    </source>
</evidence>
<evidence type="ECO:0000313" key="11">
    <source>
        <dbReference type="EMBL" id="CAG9321518.1"/>
    </source>
</evidence>
<dbReference type="SMART" id="SM01270">
    <property type="entry name" value="Longin"/>
    <property type="match status" value="1"/>
</dbReference>
<reference evidence="11" key="1">
    <citation type="submission" date="2021-09" db="EMBL/GenBank/DDBJ databases">
        <authorList>
            <consortium name="AG Swart"/>
            <person name="Singh M."/>
            <person name="Singh A."/>
            <person name="Seah K."/>
            <person name="Emmerich C."/>
        </authorList>
    </citation>
    <scope>NUCLEOTIDE SEQUENCE</scope>
    <source>
        <strain evidence="11">ATCC30299</strain>
    </source>
</reference>
<dbReference type="InterPro" id="IPR042855">
    <property type="entry name" value="V_SNARE_CC"/>
</dbReference>
<comment type="similarity">
    <text evidence="1">Belongs to the synaptobrevin family.</text>
</comment>
<evidence type="ECO:0000256" key="5">
    <source>
        <dbReference type="ARBA" id="ARBA00023288"/>
    </source>
</evidence>
<evidence type="ECO:0000256" key="7">
    <source>
        <dbReference type="ARBA" id="ARBA00046278"/>
    </source>
</evidence>
<protein>
    <submittedName>
        <fullName evidence="11">Uncharacterized protein</fullName>
    </submittedName>
</protein>
<evidence type="ECO:0000256" key="3">
    <source>
        <dbReference type="ARBA" id="ARBA00023136"/>
    </source>
</evidence>
<dbReference type="AlphaFoldDB" id="A0AAU9J2V9"/>
<evidence type="ECO:0000259" key="9">
    <source>
        <dbReference type="PROSITE" id="PS50859"/>
    </source>
</evidence>
<dbReference type="InterPro" id="IPR010908">
    <property type="entry name" value="Longin_dom"/>
</dbReference>
<comment type="subcellular location">
    <subcellularLocation>
        <location evidence="7">Endomembrane system</location>
        <topology evidence="7">Lipid-anchor</topology>
        <orientation evidence="7">Cytoplasmic side</orientation>
    </subcellularLocation>
</comment>
<evidence type="ECO:0000256" key="6">
    <source>
        <dbReference type="ARBA" id="ARBA00023289"/>
    </source>
</evidence>
<evidence type="ECO:0000259" key="10">
    <source>
        <dbReference type="PROSITE" id="PS50892"/>
    </source>
</evidence>
<accession>A0AAU9J2V9</accession>
<dbReference type="Gene3D" id="3.30.450.50">
    <property type="entry name" value="Longin domain"/>
    <property type="match status" value="1"/>
</dbReference>
<dbReference type="EMBL" id="CAJZBQ010000028">
    <property type="protein sequence ID" value="CAG9321518.1"/>
    <property type="molecule type" value="Genomic_DNA"/>
</dbReference>
<dbReference type="PROSITE" id="PS50859">
    <property type="entry name" value="LONGIN"/>
    <property type="match status" value="1"/>
</dbReference>
<dbReference type="GO" id="GO:0005794">
    <property type="term" value="C:Golgi apparatus"/>
    <property type="evidence" value="ECO:0007669"/>
    <property type="project" value="TreeGrafter"/>
</dbReference>
<keyword evidence="4" id="KW-0564">Palmitate</keyword>
<dbReference type="SUPFAM" id="SSF64356">
    <property type="entry name" value="SNARE-like"/>
    <property type="match status" value="1"/>
</dbReference>
<dbReference type="PANTHER" id="PTHR45806">
    <property type="entry name" value="SYNAPTOBREVIN HOMOLOG YKT6"/>
    <property type="match status" value="1"/>
</dbReference>
<dbReference type="GO" id="GO:0005484">
    <property type="term" value="F:SNAP receptor activity"/>
    <property type="evidence" value="ECO:0007669"/>
    <property type="project" value="TreeGrafter"/>
</dbReference>
<keyword evidence="12" id="KW-1185">Reference proteome</keyword>
<evidence type="ECO:0000256" key="8">
    <source>
        <dbReference type="PROSITE-ProRule" id="PRU00290"/>
    </source>
</evidence>
<evidence type="ECO:0000313" key="12">
    <source>
        <dbReference type="Proteomes" id="UP001162131"/>
    </source>
</evidence>
<comment type="caution">
    <text evidence="11">The sequence shown here is derived from an EMBL/GenBank/DDBJ whole genome shotgun (WGS) entry which is preliminary data.</text>
</comment>
<keyword evidence="5" id="KW-0449">Lipoprotein</keyword>
<evidence type="ECO:0000256" key="4">
    <source>
        <dbReference type="ARBA" id="ARBA00023139"/>
    </source>
</evidence>
<dbReference type="Proteomes" id="UP001162131">
    <property type="component" value="Unassembled WGS sequence"/>
</dbReference>
<keyword evidence="3" id="KW-0472">Membrane</keyword>
<dbReference type="SUPFAM" id="SSF58038">
    <property type="entry name" value="SNARE fusion complex"/>
    <property type="match status" value="1"/>
</dbReference>
<dbReference type="Gene3D" id="1.20.5.110">
    <property type="match status" value="1"/>
</dbReference>
<organism evidence="11 12">
    <name type="scientific">Blepharisma stoltei</name>
    <dbReference type="NCBI Taxonomy" id="1481888"/>
    <lineage>
        <taxon>Eukaryota</taxon>
        <taxon>Sar</taxon>
        <taxon>Alveolata</taxon>
        <taxon>Ciliophora</taxon>
        <taxon>Postciliodesmatophora</taxon>
        <taxon>Heterotrichea</taxon>
        <taxon>Heterotrichida</taxon>
        <taxon>Blepharismidae</taxon>
        <taxon>Blepharisma</taxon>
    </lineage>
</organism>
<evidence type="ECO:0000256" key="1">
    <source>
        <dbReference type="ARBA" id="ARBA00008025"/>
    </source>
</evidence>